<dbReference type="AlphaFoldDB" id="U7VCV7"/>
<dbReference type="EMBL" id="AXZF01000029">
    <property type="protein sequence ID" value="ERT69321.1"/>
    <property type="molecule type" value="Genomic_DNA"/>
</dbReference>
<feature type="chain" id="PRO_5004690291" evidence="1">
    <location>
        <begin position="29"/>
        <end position="487"/>
    </location>
</feature>
<proteinExistence type="predicted"/>
<protein>
    <submittedName>
        <fullName evidence="2">Uncharacterized protein</fullName>
    </submittedName>
</protein>
<evidence type="ECO:0000313" key="3">
    <source>
        <dbReference type="Proteomes" id="UP000017081"/>
    </source>
</evidence>
<gene>
    <name evidence="2" type="ORF">HMPREF0202_00830</name>
</gene>
<dbReference type="Proteomes" id="UP000017081">
    <property type="component" value="Unassembled WGS sequence"/>
</dbReference>
<sequence length="487" mass="54290">MKYNKIFTNKYCLSLFALPFILGTYAYSEDNSTSKVDVDIMMKKSIVENIINNQLPYTIEDSGSGNQIFNGGKNNLLGFGLDILGSVDKKFSQFSESFVWAYKINRSPISFSAQEQQIQAVTNINGNFKASWSRESQSTEIALNGTAGISSIVSISPNWQISANSTPFLNISNNNLPLTLNIYGLNLKTDINIGDSLEKSIVSKLRTATNELDNKIQAFDLRSLVEKYWLEFKEPILVNPEYKLWLTVNPQSARYSNLVTTDNNLGIKVGSDVNLHLYFGEKPAALNLTTLPSMNYGFVNDSFNIILPVSASYKSLNEVINTNLTNKDIQLTSGISSNIKNINISSENSTLYVTSDFNLSIFGFLHPSGIIKANVKPNFNNEIGTLSGDDFDYTLETDSVILKIGNYFFKNKIINLIKNNYLSFNPTNEMKLAQNYLQTKVENIELEKNVNLKSTINTFKIVGLNINNDSISAIFNTSGKATIEISE</sequence>
<organism evidence="2 3">
    <name type="scientific">Cetobacterium somerae ATCC BAA-474</name>
    <dbReference type="NCBI Taxonomy" id="1319815"/>
    <lineage>
        <taxon>Bacteria</taxon>
        <taxon>Fusobacteriati</taxon>
        <taxon>Fusobacteriota</taxon>
        <taxon>Fusobacteriia</taxon>
        <taxon>Fusobacteriales</taxon>
        <taxon>Fusobacteriaceae</taxon>
        <taxon>Cetobacterium</taxon>
    </lineage>
</organism>
<comment type="caution">
    <text evidence="2">The sequence shown here is derived from an EMBL/GenBank/DDBJ whole genome shotgun (WGS) entry which is preliminary data.</text>
</comment>
<keyword evidence="3" id="KW-1185">Reference proteome</keyword>
<reference evidence="2 3" key="1">
    <citation type="submission" date="2013-08" db="EMBL/GenBank/DDBJ databases">
        <authorList>
            <person name="Weinstock G."/>
            <person name="Sodergren E."/>
            <person name="Wylie T."/>
            <person name="Fulton L."/>
            <person name="Fulton R."/>
            <person name="Fronick C."/>
            <person name="O'Laughlin M."/>
            <person name="Godfrey J."/>
            <person name="Miner T."/>
            <person name="Herter B."/>
            <person name="Appelbaum E."/>
            <person name="Cordes M."/>
            <person name="Lek S."/>
            <person name="Wollam A."/>
            <person name="Pepin K.H."/>
            <person name="Palsikar V.B."/>
            <person name="Mitreva M."/>
            <person name="Wilson R.K."/>
        </authorList>
    </citation>
    <scope>NUCLEOTIDE SEQUENCE [LARGE SCALE GENOMIC DNA]</scope>
    <source>
        <strain evidence="2 3">ATCC BAA-474</strain>
    </source>
</reference>
<feature type="signal peptide" evidence="1">
    <location>
        <begin position="1"/>
        <end position="28"/>
    </location>
</feature>
<keyword evidence="1" id="KW-0732">Signal</keyword>
<name>U7VCV7_9FUSO</name>
<accession>U7VCV7</accession>
<dbReference type="Pfam" id="PF14356">
    <property type="entry name" value="DUF4403"/>
    <property type="match status" value="1"/>
</dbReference>
<evidence type="ECO:0000313" key="2">
    <source>
        <dbReference type="EMBL" id="ERT69321.1"/>
    </source>
</evidence>
<dbReference type="RefSeq" id="WP_023050375.1">
    <property type="nucleotide sequence ID" value="NZ_CP173062.2"/>
</dbReference>
<evidence type="ECO:0000256" key="1">
    <source>
        <dbReference type="SAM" id="SignalP"/>
    </source>
</evidence>
<dbReference type="HOGENOM" id="CLU_559844_0_0_0"/>
<dbReference type="InterPro" id="IPR025515">
    <property type="entry name" value="DUF4403"/>
</dbReference>
<dbReference type="STRING" id="1319815.HMPREF0202_00830"/>